<name>A0ABS2SW58_9BACI</name>
<keyword evidence="3" id="KW-1185">Reference proteome</keyword>
<feature type="transmembrane region" description="Helical" evidence="1">
    <location>
        <begin position="26"/>
        <end position="46"/>
    </location>
</feature>
<keyword evidence="1" id="KW-0812">Transmembrane</keyword>
<evidence type="ECO:0000256" key="1">
    <source>
        <dbReference type="SAM" id="Phobius"/>
    </source>
</evidence>
<comment type="caution">
    <text evidence="2">The sequence shown here is derived from an EMBL/GenBank/DDBJ whole genome shotgun (WGS) entry which is preliminary data.</text>
</comment>
<keyword evidence="1" id="KW-0472">Membrane</keyword>
<gene>
    <name evidence="2" type="ORF">JOC54_003032</name>
</gene>
<evidence type="ECO:0000313" key="3">
    <source>
        <dbReference type="Proteomes" id="UP001179280"/>
    </source>
</evidence>
<sequence length="61" mass="6943">MKTALWLTSAFSLTYLFLLLMLDQWLVPLAIIGVIIAVNFAISRLIDWNGTDRMNEDQQGT</sequence>
<dbReference type="RefSeq" id="WP_204466933.1">
    <property type="nucleotide sequence ID" value="NZ_JAFBCV010000010.1"/>
</dbReference>
<protein>
    <submittedName>
        <fullName evidence="2">Flippase GtrA</fullName>
    </submittedName>
</protein>
<evidence type="ECO:0000313" key="2">
    <source>
        <dbReference type="EMBL" id="MBM7839752.1"/>
    </source>
</evidence>
<proteinExistence type="predicted"/>
<accession>A0ABS2SW58</accession>
<reference evidence="2" key="1">
    <citation type="submission" date="2021-01" db="EMBL/GenBank/DDBJ databases">
        <title>Genomic Encyclopedia of Type Strains, Phase IV (KMG-IV): sequencing the most valuable type-strain genomes for metagenomic binning, comparative biology and taxonomic classification.</title>
        <authorList>
            <person name="Goeker M."/>
        </authorList>
    </citation>
    <scope>NUCLEOTIDE SEQUENCE</scope>
    <source>
        <strain evidence="2">DSM 21943</strain>
    </source>
</reference>
<organism evidence="2 3">
    <name type="scientific">Shouchella xiaoxiensis</name>
    <dbReference type="NCBI Taxonomy" id="766895"/>
    <lineage>
        <taxon>Bacteria</taxon>
        <taxon>Bacillati</taxon>
        <taxon>Bacillota</taxon>
        <taxon>Bacilli</taxon>
        <taxon>Bacillales</taxon>
        <taxon>Bacillaceae</taxon>
        <taxon>Shouchella</taxon>
    </lineage>
</organism>
<dbReference type="EMBL" id="JAFBCV010000010">
    <property type="protein sequence ID" value="MBM7839752.1"/>
    <property type="molecule type" value="Genomic_DNA"/>
</dbReference>
<keyword evidence="1" id="KW-1133">Transmembrane helix</keyword>
<dbReference type="Proteomes" id="UP001179280">
    <property type="component" value="Unassembled WGS sequence"/>
</dbReference>